<protein>
    <submittedName>
        <fullName evidence="2">Uncharacterized protein</fullName>
    </submittedName>
</protein>
<accession>A0ABR6EVI7</accession>
<feature type="transmembrane region" description="Helical" evidence="1">
    <location>
        <begin position="33"/>
        <end position="53"/>
    </location>
</feature>
<evidence type="ECO:0000313" key="3">
    <source>
        <dbReference type="Proteomes" id="UP000636110"/>
    </source>
</evidence>
<evidence type="ECO:0000256" key="1">
    <source>
        <dbReference type="SAM" id="Phobius"/>
    </source>
</evidence>
<sequence length="119" mass="14311">MTLNPYKSVIDWFFNYLTRNKDKRGVKDRTVRLMFAFNVQLLVVVAIFFSAFLKNIPKYIYIPFYFLAIYVLQYINRNYIDKKDDLITDEKNTLVDHVSYYFILLSPLLIFLLLIIVFS</sequence>
<keyword evidence="1" id="KW-0472">Membrane</keyword>
<evidence type="ECO:0000313" key="2">
    <source>
        <dbReference type="EMBL" id="MBB2149285.1"/>
    </source>
</evidence>
<comment type="caution">
    <text evidence="2">The sequence shown here is derived from an EMBL/GenBank/DDBJ whole genome shotgun (WGS) entry which is preliminary data.</text>
</comment>
<keyword evidence="3" id="KW-1185">Reference proteome</keyword>
<name>A0ABR6EVI7_9SPHI</name>
<feature type="transmembrane region" description="Helical" evidence="1">
    <location>
        <begin position="98"/>
        <end position="118"/>
    </location>
</feature>
<feature type="transmembrane region" description="Helical" evidence="1">
    <location>
        <begin position="59"/>
        <end position="77"/>
    </location>
</feature>
<gene>
    <name evidence="2" type="ORF">GM920_10245</name>
</gene>
<proteinExistence type="predicted"/>
<organism evidence="2 3">
    <name type="scientific">Pedobacter gandavensis</name>
    <dbReference type="NCBI Taxonomy" id="2679963"/>
    <lineage>
        <taxon>Bacteria</taxon>
        <taxon>Pseudomonadati</taxon>
        <taxon>Bacteroidota</taxon>
        <taxon>Sphingobacteriia</taxon>
        <taxon>Sphingobacteriales</taxon>
        <taxon>Sphingobacteriaceae</taxon>
        <taxon>Pedobacter</taxon>
    </lineage>
</organism>
<keyword evidence="1" id="KW-1133">Transmembrane helix</keyword>
<dbReference type="EMBL" id="WNXC01000002">
    <property type="protein sequence ID" value="MBB2149285.1"/>
    <property type="molecule type" value="Genomic_DNA"/>
</dbReference>
<reference evidence="2 3" key="1">
    <citation type="submission" date="2019-11" db="EMBL/GenBank/DDBJ databases">
        <title>Description of Pedobacter sp. LMG 31462T.</title>
        <authorList>
            <person name="Carlier A."/>
            <person name="Qi S."/>
            <person name="Vandamme P."/>
        </authorList>
    </citation>
    <scope>NUCLEOTIDE SEQUENCE [LARGE SCALE GENOMIC DNA]</scope>
    <source>
        <strain evidence="2 3">LMG 31462</strain>
    </source>
</reference>
<dbReference type="Proteomes" id="UP000636110">
    <property type="component" value="Unassembled WGS sequence"/>
</dbReference>
<dbReference type="RefSeq" id="WP_182956615.1">
    <property type="nucleotide sequence ID" value="NZ_WNXC01000002.1"/>
</dbReference>
<keyword evidence="1" id="KW-0812">Transmembrane</keyword>